<dbReference type="GO" id="GO:0005886">
    <property type="term" value="C:plasma membrane"/>
    <property type="evidence" value="ECO:0007669"/>
    <property type="project" value="UniProtKB-SubCell"/>
</dbReference>
<dbReference type="PANTHER" id="PTHR30106">
    <property type="entry name" value="INNER MEMBRANE PROTEIN YEIH-RELATED"/>
    <property type="match status" value="1"/>
</dbReference>
<evidence type="ECO:0000256" key="7">
    <source>
        <dbReference type="SAM" id="Phobius"/>
    </source>
</evidence>
<feature type="transmembrane region" description="Helical" evidence="7">
    <location>
        <begin position="7"/>
        <end position="24"/>
    </location>
</feature>
<feature type="transmembrane region" description="Helical" evidence="7">
    <location>
        <begin position="269"/>
        <end position="290"/>
    </location>
</feature>
<feature type="transmembrane region" description="Helical" evidence="7">
    <location>
        <begin position="208"/>
        <end position="230"/>
    </location>
</feature>
<gene>
    <name evidence="8" type="ORF">SAMN06265340_1151</name>
</gene>
<keyword evidence="3" id="KW-1003">Cell membrane</keyword>
<comment type="subcellular location">
    <subcellularLocation>
        <location evidence="1">Cell membrane</location>
        <topology evidence="1">Multi-pass membrane protein</topology>
    </subcellularLocation>
</comment>
<dbReference type="Pfam" id="PF03601">
    <property type="entry name" value="Cons_hypoth698"/>
    <property type="match status" value="1"/>
</dbReference>
<dbReference type="AlphaFoldDB" id="A0A239A4X8"/>
<dbReference type="RefSeq" id="WP_089323621.1">
    <property type="nucleotide sequence ID" value="NZ_FZOB01000015.1"/>
</dbReference>
<keyword evidence="6 7" id="KW-0472">Membrane</keyword>
<dbReference type="EMBL" id="FZOB01000015">
    <property type="protein sequence ID" value="SNR90138.1"/>
    <property type="molecule type" value="Genomic_DNA"/>
</dbReference>
<organism evidence="8 9">
    <name type="scientific">Desulfurobacterium atlanticum</name>
    <dbReference type="NCBI Taxonomy" id="240169"/>
    <lineage>
        <taxon>Bacteria</taxon>
        <taxon>Pseudomonadati</taxon>
        <taxon>Aquificota</taxon>
        <taxon>Aquificia</taxon>
        <taxon>Desulfurobacteriales</taxon>
        <taxon>Desulfurobacteriaceae</taxon>
        <taxon>Desulfurobacterium</taxon>
    </lineage>
</organism>
<keyword evidence="4 7" id="KW-0812">Transmembrane</keyword>
<name>A0A239A4X8_9BACT</name>
<keyword evidence="9" id="KW-1185">Reference proteome</keyword>
<feature type="transmembrane region" description="Helical" evidence="7">
    <location>
        <begin position="118"/>
        <end position="139"/>
    </location>
</feature>
<feature type="transmembrane region" description="Helical" evidence="7">
    <location>
        <begin position="181"/>
        <end position="202"/>
    </location>
</feature>
<dbReference type="InterPro" id="IPR018383">
    <property type="entry name" value="UPF0324_pro"/>
</dbReference>
<reference evidence="9" key="1">
    <citation type="submission" date="2017-06" db="EMBL/GenBank/DDBJ databases">
        <authorList>
            <person name="Varghese N."/>
            <person name="Submissions S."/>
        </authorList>
    </citation>
    <scope>NUCLEOTIDE SEQUENCE [LARGE SCALE GENOMIC DNA]</scope>
    <source>
        <strain evidence="9">DSM 15668</strain>
    </source>
</reference>
<feature type="transmembrane region" description="Helical" evidence="7">
    <location>
        <begin position="242"/>
        <end position="263"/>
    </location>
</feature>
<evidence type="ECO:0000256" key="3">
    <source>
        <dbReference type="ARBA" id="ARBA00022475"/>
    </source>
</evidence>
<dbReference type="Proteomes" id="UP000198405">
    <property type="component" value="Unassembled WGS sequence"/>
</dbReference>
<sequence>MIDRKIIDGLTACVIVAVISILFGKLLPSLGADSFAILLGIIAGNTLAKDKRFQPGVKFAESKILALAIALLGIGLNLNALIKVGIKGILLVLLLVPFVILTNYIIGRLLGFSEKFSLLMGTGNAVCGSSAIAAVAPILKAEEDEVGIPVAVVNLVGTISMFLLPILALKVFHYDVIKTGALIGGGLQSVGQVVVAGSFVSIEAARYAILFKMARVLMIGVIAVVFSYIFAGEGTESTKKKFSVPPFIIAFFLLSVIGSSGYLPVSVIHLIKLASEYLLVVAIAGIGMRIKFSELLKEGPLALLFGISASVLQIAFLIILIHVLF</sequence>
<keyword evidence="5 7" id="KW-1133">Transmembrane helix</keyword>
<feature type="transmembrane region" description="Helical" evidence="7">
    <location>
        <begin position="151"/>
        <end position="169"/>
    </location>
</feature>
<comment type="similarity">
    <text evidence="2">Belongs to the UPF0324 family.</text>
</comment>
<evidence type="ECO:0000256" key="1">
    <source>
        <dbReference type="ARBA" id="ARBA00004651"/>
    </source>
</evidence>
<evidence type="ECO:0000256" key="2">
    <source>
        <dbReference type="ARBA" id="ARBA00007977"/>
    </source>
</evidence>
<proteinExistence type="inferred from homology"/>
<feature type="transmembrane region" description="Helical" evidence="7">
    <location>
        <begin position="302"/>
        <end position="324"/>
    </location>
</feature>
<dbReference type="PANTHER" id="PTHR30106:SF2">
    <property type="entry name" value="UPF0324 INNER MEMBRANE PROTEIN YEIH"/>
    <property type="match status" value="1"/>
</dbReference>
<evidence type="ECO:0000256" key="5">
    <source>
        <dbReference type="ARBA" id="ARBA00022989"/>
    </source>
</evidence>
<evidence type="ECO:0000313" key="9">
    <source>
        <dbReference type="Proteomes" id="UP000198405"/>
    </source>
</evidence>
<evidence type="ECO:0000256" key="4">
    <source>
        <dbReference type="ARBA" id="ARBA00022692"/>
    </source>
</evidence>
<accession>A0A239A4X8</accession>
<feature type="transmembrane region" description="Helical" evidence="7">
    <location>
        <begin position="64"/>
        <end position="82"/>
    </location>
</feature>
<evidence type="ECO:0000256" key="6">
    <source>
        <dbReference type="ARBA" id="ARBA00023136"/>
    </source>
</evidence>
<protein>
    <submittedName>
        <fullName evidence="8">Conserved hypothetical integral membrane protein</fullName>
    </submittedName>
</protein>
<feature type="transmembrane region" description="Helical" evidence="7">
    <location>
        <begin position="88"/>
        <end position="106"/>
    </location>
</feature>
<dbReference type="OrthoDB" id="9811391at2"/>
<evidence type="ECO:0000313" key="8">
    <source>
        <dbReference type="EMBL" id="SNR90138.1"/>
    </source>
</evidence>